<name>A0A1V0SAJ1_9VIRU</name>
<reference evidence="1" key="1">
    <citation type="journal article" date="2017" name="Science">
        <title>Giant viruses with an expanded complement of translation system components.</title>
        <authorList>
            <person name="Schulz F."/>
            <person name="Yutin N."/>
            <person name="Ivanova N.N."/>
            <person name="Ortega D.R."/>
            <person name="Lee T.K."/>
            <person name="Vierheilig J."/>
            <person name="Daims H."/>
            <person name="Horn M."/>
            <person name="Wagner M."/>
            <person name="Jensen G.J."/>
            <person name="Kyrpides N.C."/>
            <person name="Koonin E.V."/>
            <person name="Woyke T."/>
        </authorList>
    </citation>
    <scope>NUCLEOTIDE SEQUENCE</scope>
    <source>
        <strain evidence="1">CTV1</strain>
    </source>
</reference>
<proteinExistence type="predicted"/>
<protein>
    <submittedName>
        <fullName evidence="1">Uncharacterized protein</fullName>
    </submittedName>
</protein>
<gene>
    <name evidence="1" type="ORF">Catovirus_1_782</name>
</gene>
<sequence>MKKIAINFSGALRSFEYCADSIMNNIVNELRKEYDIYMFGHFWILKEVGDMEYSMKWKIDYKNSFDRVQKFGFNDYCVEEYNQEWEKKIISGCYGNIVLDEYEKIENKEEKMNYKSYAVNSMGMYFKILECQKLMEEYEIANNIKVDYVIRMRPDFYWNEKFPLNIVKKITNNDILLVKDSYCVRAKWMGNDKFFMGTSSVMKKYSRAYEKIKYFFDNKIRIEGQNIAKYYIEDLKLNILFFGDEKTYDKATGKFIKQLLVRNKKLSSDTDQ</sequence>
<evidence type="ECO:0000313" key="1">
    <source>
        <dbReference type="EMBL" id="ARF08732.1"/>
    </source>
</evidence>
<dbReference type="EMBL" id="KY684083">
    <property type="protein sequence ID" value="ARF08732.1"/>
    <property type="molecule type" value="Genomic_DNA"/>
</dbReference>
<accession>A0A1V0SAJ1</accession>
<organism evidence="1">
    <name type="scientific">Catovirus CTV1</name>
    <dbReference type="NCBI Taxonomy" id="1977631"/>
    <lineage>
        <taxon>Viruses</taxon>
        <taxon>Varidnaviria</taxon>
        <taxon>Bamfordvirae</taxon>
        <taxon>Nucleocytoviricota</taxon>
        <taxon>Megaviricetes</taxon>
        <taxon>Imitervirales</taxon>
        <taxon>Mimiviridae</taxon>
        <taxon>Klosneuvirinae</taxon>
        <taxon>Catovirus</taxon>
    </lineage>
</organism>